<reference evidence="3 4" key="1">
    <citation type="submission" date="2021-03" db="EMBL/GenBank/DDBJ databases">
        <authorList>
            <person name="Kim M.K."/>
        </authorList>
    </citation>
    <scope>NUCLEOTIDE SEQUENCE [LARGE SCALE GENOMIC DNA]</scope>
    <source>
        <strain evidence="3 4">BT442</strain>
    </source>
</reference>
<protein>
    <submittedName>
        <fullName evidence="3">SDR family oxidoreductase</fullName>
    </submittedName>
</protein>
<dbReference type="SUPFAM" id="SSF51735">
    <property type="entry name" value="NAD(P)-binding Rossmann-fold domains"/>
    <property type="match status" value="1"/>
</dbReference>
<dbReference type="Proteomes" id="UP000664369">
    <property type="component" value="Unassembled WGS sequence"/>
</dbReference>
<accession>A0ABS3QMM8</accession>
<sequence>MNSTPKIALVTGAAQGIGAGIAQRLAADGCRVVVLDQTAQAGYHTVAAIERAGGQALAVGADVANEQAVAEALERIIAEVGAPTILVNNAGFARDGSLTAMSVQDWDEVIAVHLRGSFLLTKACLPGMKAAGWGRLVNISSISAQGHRDRANYCAAKAGMHGFIKSLAVELGPDGITANVVAPGLVVTAMTEATARRKGLTLEAHLHQAIRQIPVNRAGTPADVAHAVAFFASEAAGFITGQVLFVAGMPVD</sequence>
<name>A0ABS3QMM8_9BACT</name>
<dbReference type="InterPro" id="IPR036291">
    <property type="entry name" value="NAD(P)-bd_dom_sf"/>
</dbReference>
<gene>
    <name evidence="3" type="ORF">J4E00_24265</name>
</gene>
<dbReference type="InterPro" id="IPR020904">
    <property type="entry name" value="Sc_DH/Rdtase_CS"/>
</dbReference>
<dbReference type="EMBL" id="JAGETZ010000015">
    <property type="protein sequence ID" value="MBO2012203.1"/>
    <property type="molecule type" value="Genomic_DNA"/>
</dbReference>
<dbReference type="PROSITE" id="PS00061">
    <property type="entry name" value="ADH_SHORT"/>
    <property type="match status" value="1"/>
</dbReference>
<dbReference type="RefSeq" id="WP_208177969.1">
    <property type="nucleotide sequence ID" value="NZ_JAGETZ010000015.1"/>
</dbReference>
<dbReference type="PANTHER" id="PTHR42879">
    <property type="entry name" value="3-OXOACYL-(ACYL-CARRIER-PROTEIN) REDUCTASE"/>
    <property type="match status" value="1"/>
</dbReference>
<evidence type="ECO:0000256" key="1">
    <source>
        <dbReference type="ARBA" id="ARBA00006484"/>
    </source>
</evidence>
<dbReference type="PRINTS" id="PR00081">
    <property type="entry name" value="GDHRDH"/>
</dbReference>
<dbReference type="InterPro" id="IPR002347">
    <property type="entry name" value="SDR_fam"/>
</dbReference>
<proteinExistence type="inferred from homology"/>
<dbReference type="InterPro" id="IPR050259">
    <property type="entry name" value="SDR"/>
</dbReference>
<evidence type="ECO:0000313" key="3">
    <source>
        <dbReference type="EMBL" id="MBO2012203.1"/>
    </source>
</evidence>
<dbReference type="PRINTS" id="PR00080">
    <property type="entry name" value="SDRFAMILY"/>
</dbReference>
<dbReference type="InterPro" id="IPR057326">
    <property type="entry name" value="KR_dom"/>
</dbReference>
<evidence type="ECO:0000259" key="2">
    <source>
        <dbReference type="SMART" id="SM00822"/>
    </source>
</evidence>
<dbReference type="Pfam" id="PF13561">
    <property type="entry name" value="adh_short_C2"/>
    <property type="match status" value="1"/>
</dbReference>
<organism evidence="3 4">
    <name type="scientific">Hymenobacter negativus</name>
    <dbReference type="NCBI Taxonomy" id="2795026"/>
    <lineage>
        <taxon>Bacteria</taxon>
        <taxon>Pseudomonadati</taxon>
        <taxon>Bacteroidota</taxon>
        <taxon>Cytophagia</taxon>
        <taxon>Cytophagales</taxon>
        <taxon>Hymenobacteraceae</taxon>
        <taxon>Hymenobacter</taxon>
    </lineage>
</organism>
<dbReference type="PANTHER" id="PTHR42879:SF2">
    <property type="entry name" value="3-OXOACYL-[ACYL-CARRIER-PROTEIN] REDUCTASE FABG"/>
    <property type="match status" value="1"/>
</dbReference>
<evidence type="ECO:0000313" key="4">
    <source>
        <dbReference type="Proteomes" id="UP000664369"/>
    </source>
</evidence>
<feature type="domain" description="Ketoreductase" evidence="2">
    <location>
        <begin position="6"/>
        <end position="184"/>
    </location>
</feature>
<dbReference type="Gene3D" id="3.40.50.720">
    <property type="entry name" value="NAD(P)-binding Rossmann-like Domain"/>
    <property type="match status" value="1"/>
</dbReference>
<keyword evidence="4" id="KW-1185">Reference proteome</keyword>
<comment type="similarity">
    <text evidence="1">Belongs to the short-chain dehydrogenases/reductases (SDR) family.</text>
</comment>
<comment type="caution">
    <text evidence="3">The sequence shown here is derived from an EMBL/GenBank/DDBJ whole genome shotgun (WGS) entry which is preliminary data.</text>
</comment>
<dbReference type="SMART" id="SM00822">
    <property type="entry name" value="PKS_KR"/>
    <property type="match status" value="1"/>
</dbReference>